<evidence type="ECO:0000256" key="3">
    <source>
        <dbReference type="ARBA" id="ARBA00023237"/>
    </source>
</evidence>
<dbReference type="PANTHER" id="PTHR30329">
    <property type="entry name" value="STATOR ELEMENT OF FLAGELLAR MOTOR COMPLEX"/>
    <property type="match status" value="1"/>
</dbReference>
<proteinExistence type="predicted"/>
<organism evidence="4 5">
    <name type="scientific">Neisseria chenwenguii</name>
    <dbReference type="NCBI Taxonomy" id="1853278"/>
    <lineage>
        <taxon>Bacteria</taxon>
        <taxon>Pseudomonadati</taxon>
        <taxon>Pseudomonadota</taxon>
        <taxon>Betaproteobacteria</taxon>
        <taxon>Neisseriales</taxon>
        <taxon>Neisseriaceae</taxon>
        <taxon>Neisseria</taxon>
    </lineage>
</organism>
<evidence type="ECO:0000313" key="4">
    <source>
        <dbReference type="EMBL" id="ASK27985.1"/>
    </source>
</evidence>
<name>A0A220S453_9NEIS</name>
<dbReference type="SUPFAM" id="SSF103088">
    <property type="entry name" value="OmpA-like"/>
    <property type="match status" value="1"/>
</dbReference>
<dbReference type="Pfam" id="PF00691">
    <property type="entry name" value="OmpA"/>
    <property type="match status" value="1"/>
</dbReference>
<dbReference type="RefSeq" id="WP_089036677.1">
    <property type="nucleotide sequence ID" value="NZ_CP022278.1"/>
</dbReference>
<dbReference type="Gene3D" id="3.30.1330.60">
    <property type="entry name" value="OmpA-like domain"/>
    <property type="match status" value="1"/>
</dbReference>
<dbReference type="AlphaFoldDB" id="A0A220S453"/>
<dbReference type="GO" id="GO:0009279">
    <property type="term" value="C:cell outer membrane"/>
    <property type="evidence" value="ECO:0007669"/>
    <property type="project" value="UniProtKB-SubCell"/>
</dbReference>
<evidence type="ECO:0000256" key="1">
    <source>
        <dbReference type="ARBA" id="ARBA00004442"/>
    </source>
</evidence>
<dbReference type="InterPro" id="IPR036737">
    <property type="entry name" value="OmpA-like_sf"/>
</dbReference>
<dbReference type="PANTHER" id="PTHR30329:SF21">
    <property type="entry name" value="LIPOPROTEIN YIAD-RELATED"/>
    <property type="match status" value="1"/>
</dbReference>
<dbReference type="PROSITE" id="PS51123">
    <property type="entry name" value="OMPA_2"/>
    <property type="match status" value="1"/>
</dbReference>
<evidence type="ECO:0000313" key="5">
    <source>
        <dbReference type="Proteomes" id="UP000198238"/>
    </source>
</evidence>
<sequence>MLKRSSLLWGLLPLVALVGCAQQKKETWVNTTESGYTTGVPEGRSSIVFYRQADAVQGPTVNIYVNGQYSGSLQPNAYRQELVCAQNQKIHADFTRQDAAYYNKEHAGDYYDLPESAVSFFKIVDNGRGRPALQNVSPEQAEEEMKGIKRQNHTLSRVTSPEKCAQILKKYSLQSSALFKFDRSGYNDMLEKGKQEVAAISADIKQNPDHVTGIEVIGHTDPEGTPAYNSRLSSERAATVKQALSESGLNPKVISAQGRGEQQLLVANCRKRFPKNAQARQECDQPNRRVEIILHGEK</sequence>
<evidence type="ECO:0000256" key="2">
    <source>
        <dbReference type="ARBA" id="ARBA00023136"/>
    </source>
</evidence>
<dbReference type="EMBL" id="CP022278">
    <property type="protein sequence ID" value="ASK27985.1"/>
    <property type="molecule type" value="Genomic_DNA"/>
</dbReference>
<dbReference type="InterPro" id="IPR050330">
    <property type="entry name" value="Bact_OuterMem_StrucFunc"/>
</dbReference>
<comment type="subcellular location">
    <subcellularLocation>
        <location evidence="1">Cell outer membrane</location>
    </subcellularLocation>
</comment>
<dbReference type="KEGG" id="nei:BG910_09825"/>
<keyword evidence="2" id="KW-0472">Membrane</keyword>
<dbReference type="InterPro" id="IPR006664">
    <property type="entry name" value="OMP_bac"/>
</dbReference>
<dbReference type="Proteomes" id="UP000198238">
    <property type="component" value="Chromosome"/>
</dbReference>
<accession>A0A220S453</accession>
<dbReference type="PRINTS" id="PR01021">
    <property type="entry name" value="OMPADOMAIN"/>
</dbReference>
<dbReference type="OrthoDB" id="5360144at2"/>
<dbReference type="CDD" id="cd07185">
    <property type="entry name" value="OmpA_C-like"/>
    <property type="match status" value="1"/>
</dbReference>
<dbReference type="InterPro" id="IPR006665">
    <property type="entry name" value="OmpA-like"/>
</dbReference>
<reference evidence="4 5" key="1">
    <citation type="submission" date="2017-06" db="EMBL/GenBank/DDBJ databases">
        <title>Neisseria chenwenguii sp. nov., isolated from the intestinal contents of Tibetan Plateau Pika in Yushu, Qinghai Province, China.</title>
        <authorList>
            <person name="Zhang G."/>
        </authorList>
    </citation>
    <scope>NUCLEOTIDE SEQUENCE [LARGE SCALE GENOMIC DNA]</scope>
    <source>
        <strain evidence="4 5">10023</strain>
    </source>
</reference>
<keyword evidence="3" id="KW-0998">Cell outer membrane</keyword>
<protein>
    <submittedName>
        <fullName evidence="4">Cell envelope biogenesis protein OmpA</fullName>
    </submittedName>
</protein>
<dbReference type="PROSITE" id="PS51257">
    <property type="entry name" value="PROKAR_LIPOPROTEIN"/>
    <property type="match status" value="1"/>
</dbReference>
<gene>
    <name evidence="4" type="ORF">BG910_09825</name>
</gene>
<keyword evidence="5" id="KW-1185">Reference proteome</keyword>